<reference evidence="2" key="2">
    <citation type="submission" date="2025-08" db="UniProtKB">
        <authorList>
            <consortium name="Ensembl"/>
        </authorList>
    </citation>
    <scope>IDENTIFICATION</scope>
</reference>
<dbReference type="SUPFAM" id="SSF53098">
    <property type="entry name" value="Ribonuclease H-like"/>
    <property type="match status" value="1"/>
</dbReference>
<dbReference type="Proteomes" id="UP000008672">
    <property type="component" value="Unassembled WGS sequence"/>
</dbReference>
<reference evidence="2" key="3">
    <citation type="submission" date="2025-09" db="UniProtKB">
        <authorList>
            <consortium name="Ensembl"/>
        </authorList>
    </citation>
    <scope>IDENTIFICATION</scope>
</reference>
<dbReference type="InterPro" id="IPR025398">
    <property type="entry name" value="DUF4371"/>
</dbReference>
<accession>H2ZW03</accession>
<dbReference type="Ensembl" id="ENSLACT00000001587.1">
    <property type="protein sequence ID" value="ENSLACP00000001574.1"/>
    <property type="gene ID" value="ENSLACG00000001405.1"/>
</dbReference>
<protein>
    <recommendedName>
        <fullName evidence="1">DUF4371 domain-containing protein</fullName>
    </recommendedName>
</protein>
<dbReference type="EMBL" id="AFYH01234705">
    <property type="status" value="NOT_ANNOTATED_CDS"/>
    <property type="molecule type" value="Genomic_DNA"/>
</dbReference>
<evidence type="ECO:0000313" key="3">
    <source>
        <dbReference type="Proteomes" id="UP000008672"/>
    </source>
</evidence>
<dbReference type="Pfam" id="PF14291">
    <property type="entry name" value="DUF4371"/>
    <property type="match status" value="1"/>
</dbReference>
<evidence type="ECO:0000259" key="1">
    <source>
        <dbReference type="Pfam" id="PF14291"/>
    </source>
</evidence>
<dbReference type="eggNOG" id="ENOG502QSU3">
    <property type="taxonomic scope" value="Eukaryota"/>
</dbReference>
<dbReference type="PANTHER" id="PTHR45749:SF21">
    <property type="entry name" value="DUF4371 DOMAIN-CONTAINING PROTEIN"/>
    <property type="match status" value="1"/>
</dbReference>
<dbReference type="InParanoid" id="H2ZW03"/>
<dbReference type="InterPro" id="IPR012337">
    <property type="entry name" value="RNaseH-like_sf"/>
</dbReference>
<name>H2ZW03_LATCH</name>
<organism evidence="2 3">
    <name type="scientific">Latimeria chalumnae</name>
    <name type="common">Coelacanth</name>
    <dbReference type="NCBI Taxonomy" id="7897"/>
    <lineage>
        <taxon>Eukaryota</taxon>
        <taxon>Metazoa</taxon>
        <taxon>Chordata</taxon>
        <taxon>Craniata</taxon>
        <taxon>Vertebrata</taxon>
        <taxon>Euteleostomi</taxon>
        <taxon>Coelacanthiformes</taxon>
        <taxon>Coelacanthidae</taxon>
        <taxon>Latimeria</taxon>
    </lineage>
</organism>
<feature type="domain" description="DUF4371" evidence="1">
    <location>
        <begin position="61"/>
        <end position="214"/>
    </location>
</feature>
<dbReference type="STRING" id="7897.ENSLACP00000001574"/>
<reference evidence="3" key="1">
    <citation type="submission" date="2011-08" db="EMBL/GenBank/DDBJ databases">
        <title>The draft genome of Latimeria chalumnae.</title>
        <authorList>
            <person name="Di Palma F."/>
            <person name="Alfoldi J."/>
            <person name="Johnson J."/>
            <person name="Berlin A."/>
            <person name="Gnerre S."/>
            <person name="Jaffe D."/>
            <person name="MacCallum I."/>
            <person name="Young S."/>
            <person name="Walker B.J."/>
            <person name="Lander E."/>
            <person name="Lindblad-Toh K."/>
        </authorList>
    </citation>
    <scope>NUCLEOTIDE SEQUENCE [LARGE SCALE GENOMIC DNA]</scope>
    <source>
        <strain evidence="3">Wild caught</strain>
    </source>
</reference>
<evidence type="ECO:0000313" key="2">
    <source>
        <dbReference type="Ensembl" id="ENSLACP00000001574.1"/>
    </source>
</evidence>
<keyword evidence="3" id="KW-1185">Reference proteome</keyword>
<dbReference type="PANTHER" id="PTHR45749">
    <property type="match status" value="1"/>
</dbReference>
<dbReference type="AlphaFoldDB" id="H2ZW03"/>
<sequence length="402" mass="45821">GFSNWKKAIERFGTHEKSNLHRAAVSSLGAVKAGVNVAAACSEAKQMKEARSALIKILSSVQYLSCQGLSVQGHTDKESNLNQLLALRAEDTPDLKSWLNRTKYRWISHDIVNEMIEIVAHDVLRTLMKEIHKAGFFSIIMDETADISVREQVSICFHIVNKNLDTEEIFFGFYNTSDTTSQALYTLLKDVLLRFDFPLKCRGQCYDGAASVAGCRRGLQVLVQEDEPQAVYVHCLAHTVNLVVQDVAQNIAACRNFLTLIRELISLVKNSLKCLAWFKEFQRAGKETLRSFCPTHWTLRAASLQSVASNYSELLEFLEELQKYYEVIDCVTNSLCNRFTSSVFTHMTEIKKFCFSKLFSVLFRLHLLWKVAVIISCSYGRKVKSSYYYLNNLRCSRYSVNF</sequence>
<dbReference type="HOGENOM" id="CLU_006175_2_4_1"/>
<dbReference type="GeneTree" id="ENSGT00940000162068"/>
<proteinExistence type="predicted"/>
<dbReference type="OMA" id="SETHRTA"/>